<gene>
    <name evidence="3" type="ORF">F8M41_012437</name>
</gene>
<evidence type="ECO:0008006" key="5">
    <source>
        <dbReference type="Google" id="ProtNLM"/>
    </source>
</evidence>
<dbReference type="AlphaFoldDB" id="A0A8H3WXZ7"/>
<dbReference type="PANTHER" id="PTHR46093">
    <property type="entry name" value="ACYL-COA-BINDING DOMAIN-CONTAINING PROTEIN 5"/>
    <property type="match status" value="1"/>
</dbReference>
<dbReference type="Gene3D" id="2.120.10.80">
    <property type="entry name" value="Kelch-type beta propeller"/>
    <property type="match status" value="2"/>
</dbReference>
<dbReference type="EMBL" id="WTPW01002522">
    <property type="protein sequence ID" value="KAF0378308.1"/>
    <property type="molecule type" value="Genomic_DNA"/>
</dbReference>
<dbReference type="PANTHER" id="PTHR46093:SF3">
    <property type="entry name" value="ACYL-COA-BINDING DOMAIN-CONTAINING PROTEIN 4"/>
    <property type="match status" value="1"/>
</dbReference>
<comment type="caution">
    <text evidence="3">The sequence shown here is derived from an EMBL/GenBank/DDBJ whole genome shotgun (WGS) entry which is preliminary data.</text>
</comment>
<proteinExistence type="predicted"/>
<accession>A0A8H3WXZ7</accession>
<dbReference type="Proteomes" id="UP000439903">
    <property type="component" value="Unassembled WGS sequence"/>
</dbReference>
<keyword evidence="2" id="KW-0677">Repeat</keyword>
<name>A0A8H3WXZ7_GIGMA</name>
<keyword evidence="4" id="KW-1185">Reference proteome</keyword>
<evidence type="ECO:0000313" key="3">
    <source>
        <dbReference type="EMBL" id="KAF0378308.1"/>
    </source>
</evidence>
<evidence type="ECO:0000256" key="2">
    <source>
        <dbReference type="ARBA" id="ARBA00022737"/>
    </source>
</evidence>
<protein>
    <recommendedName>
        <fullName evidence="5">Galactose oxidase</fullName>
    </recommendedName>
</protein>
<dbReference type="InterPro" id="IPR015915">
    <property type="entry name" value="Kelch-typ_b-propeller"/>
</dbReference>
<keyword evidence="1" id="KW-0880">Kelch repeat</keyword>
<organism evidence="3 4">
    <name type="scientific">Gigaspora margarita</name>
    <dbReference type="NCBI Taxonomy" id="4874"/>
    <lineage>
        <taxon>Eukaryota</taxon>
        <taxon>Fungi</taxon>
        <taxon>Fungi incertae sedis</taxon>
        <taxon>Mucoromycota</taxon>
        <taxon>Glomeromycotina</taxon>
        <taxon>Glomeromycetes</taxon>
        <taxon>Diversisporales</taxon>
        <taxon>Gigasporaceae</taxon>
        <taxon>Gigaspora</taxon>
    </lineage>
</organism>
<evidence type="ECO:0000256" key="1">
    <source>
        <dbReference type="ARBA" id="ARBA00022441"/>
    </source>
</evidence>
<dbReference type="SUPFAM" id="SSF50965">
    <property type="entry name" value="Galactose oxidase, central domain"/>
    <property type="match status" value="1"/>
</dbReference>
<evidence type="ECO:0000313" key="4">
    <source>
        <dbReference type="Proteomes" id="UP000439903"/>
    </source>
</evidence>
<dbReference type="InterPro" id="IPR011043">
    <property type="entry name" value="Gal_Oxase/kelch_b-propeller"/>
</dbReference>
<sequence>MSSTSTLQWKSDVSMTVEYNLGTSCVNPIVYFVGGNHLILQTNTSSIYVFNSKNSQWSTLNITGSREFRQASLLDTTTMTWSTPVISQNVPTPHGDHIVVLLPTGIIIYIGGYSVIAGGSSIDGRLGHSVVLIQNGNIILYGGSAGSNLGSRVLPDLAVLDTNFWEWSIPSISQLNAPP</sequence>
<reference evidence="3 4" key="1">
    <citation type="journal article" date="2019" name="Environ. Microbiol.">
        <title>At the nexus of three kingdoms: the genome of the mycorrhizal fungus Gigaspora margarita provides insights into plant, endobacterial and fungal interactions.</title>
        <authorList>
            <person name="Venice F."/>
            <person name="Ghignone S."/>
            <person name="Salvioli di Fossalunga A."/>
            <person name="Amselem J."/>
            <person name="Novero M."/>
            <person name="Xianan X."/>
            <person name="Sedzielewska Toro K."/>
            <person name="Morin E."/>
            <person name="Lipzen A."/>
            <person name="Grigoriev I.V."/>
            <person name="Henrissat B."/>
            <person name="Martin F.M."/>
            <person name="Bonfante P."/>
        </authorList>
    </citation>
    <scope>NUCLEOTIDE SEQUENCE [LARGE SCALE GENOMIC DNA]</scope>
    <source>
        <strain evidence="3 4">BEG34</strain>
    </source>
</reference>
<dbReference type="OrthoDB" id="432528at2759"/>